<proteinExistence type="predicted"/>
<reference evidence="2 3" key="1">
    <citation type="submission" date="2020-08" db="EMBL/GenBank/DDBJ databases">
        <title>Genomic Encyclopedia of Type Strains, Phase III (KMG-III): the genomes of soil and plant-associated and newly described type strains.</title>
        <authorList>
            <person name="Whitman W."/>
        </authorList>
    </citation>
    <scope>NUCLEOTIDE SEQUENCE [LARGE SCALE GENOMIC DNA]</scope>
    <source>
        <strain evidence="2 3">CECT 3287</strain>
    </source>
</reference>
<dbReference type="InterPro" id="IPR029039">
    <property type="entry name" value="Flavoprotein-like_sf"/>
</dbReference>
<evidence type="ECO:0000313" key="3">
    <source>
        <dbReference type="Proteomes" id="UP000590749"/>
    </source>
</evidence>
<dbReference type="EMBL" id="JACHXF010000009">
    <property type="protein sequence ID" value="MBB3096759.1"/>
    <property type="molecule type" value="Genomic_DNA"/>
</dbReference>
<dbReference type="GO" id="GO:0010181">
    <property type="term" value="F:FMN binding"/>
    <property type="evidence" value="ECO:0007669"/>
    <property type="project" value="TreeGrafter"/>
</dbReference>
<dbReference type="PANTHER" id="PTHR30543:SF21">
    <property type="entry name" value="NAD(P)H-DEPENDENT FMN REDUCTASE LOT6"/>
    <property type="match status" value="1"/>
</dbReference>
<dbReference type="SUPFAM" id="SSF52218">
    <property type="entry name" value="Flavoproteins"/>
    <property type="match status" value="1"/>
</dbReference>
<dbReference type="AlphaFoldDB" id="A0A7W5FFR1"/>
<evidence type="ECO:0000313" key="2">
    <source>
        <dbReference type="EMBL" id="MBB3096759.1"/>
    </source>
</evidence>
<evidence type="ECO:0000259" key="1">
    <source>
        <dbReference type="Pfam" id="PF03358"/>
    </source>
</evidence>
<dbReference type="GO" id="GO:0016491">
    <property type="term" value="F:oxidoreductase activity"/>
    <property type="evidence" value="ECO:0007669"/>
    <property type="project" value="InterPro"/>
</dbReference>
<protein>
    <submittedName>
        <fullName evidence="2">NAD(P)H-dependent FMN reductase</fullName>
    </submittedName>
</protein>
<dbReference type="PANTHER" id="PTHR30543">
    <property type="entry name" value="CHROMATE REDUCTASE"/>
    <property type="match status" value="1"/>
</dbReference>
<dbReference type="InterPro" id="IPR050712">
    <property type="entry name" value="NAD(P)H-dep_reductase"/>
</dbReference>
<dbReference type="RefSeq" id="WP_183222204.1">
    <property type="nucleotide sequence ID" value="NZ_BMPW01000013.1"/>
</dbReference>
<sequence>MAETSIAEVPTASTVGDEPLRLAVISASVRDQRMGRALAEWAAFRAAAAGAEVDLIDCAECALPDDGGLRPGGSTGSPVAERLDAADAFVFVTPEYNHSYPASLKRLIDWHYREWMFKPATVLSYGVHGGLLATEHLRGVLAELHIVTTRRVVGLSRPWSDLSPAGYTPPADVTEAFGSAVHELTWWAGLLRTARRERPYAR</sequence>
<keyword evidence="3" id="KW-1185">Reference proteome</keyword>
<dbReference type="GO" id="GO:0005829">
    <property type="term" value="C:cytosol"/>
    <property type="evidence" value="ECO:0007669"/>
    <property type="project" value="TreeGrafter"/>
</dbReference>
<accession>A0A7W5FFR1</accession>
<feature type="domain" description="NADPH-dependent FMN reductase-like" evidence="1">
    <location>
        <begin position="21"/>
        <end position="155"/>
    </location>
</feature>
<dbReference type="Gene3D" id="3.40.50.360">
    <property type="match status" value="1"/>
</dbReference>
<dbReference type="Proteomes" id="UP000590749">
    <property type="component" value="Unassembled WGS sequence"/>
</dbReference>
<gene>
    <name evidence="2" type="ORF">FHR83_004433</name>
</gene>
<organism evidence="2 3">
    <name type="scientific">Actinoplanes campanulatus</name>
    <dbReference type="NCBI Taxonomy" id="113559"/>
    <lineage>
        <taxon>Bacteria</taxon>
        <taxon>Bacillati</taxon>
        <taxon>Actinomycetota</taxon>
        <taxon>Actinomycetes</taxon>
        <taxon>Micromonosporales</taxon>
        <taxon>Micromonosporaceae</taxon>
        <taxon>Actinoplanes</taxon>
    </lineage>
</organism>
<dbReference type="Pfam" id="PF03358">
    <property type="entry name" value="FMN_red"/>
    <property type="match status" value="1"/>
</dbReference>
<dbReference type="InterPro" id="IPR005025">
    <property type="entry name" value="FMN_Rdtase-like_dom"/>
</dbReference>
<name>A0A7W5FFR1_9ACTN</name>
<comment type="caution">
    <text evidence="2">The sequence shown here is derived from an EMBL/GenBank/DDBJ whole genome shotgun (WGS) entry which is preliminary data.</text>
</comment>